<dbReference type="InterPro" id="IPR011527">
    <property type="entry name" value="ABC1_TM_dom"/>
</dbReference>
<feature type="transmembrane region" description="Helical" evidence="5">
    <location>
        <begin position="108"/>
        <end position="127"/>
    </location>
</feature>
<keyword evidence="4 5" id="KW-0472">Membrane</keyword>
<dbReference type="InterPro" id="IPR039421">
    <property type="entry name" value="Type_1_exporter"/>
</dbReference>
<dbReference type="SUPFAM" id="SSF90123">
    <property type="entry name" value="ABC transporter transmembrane region"/>
    <property type="match status" value="1"/>
</dbReference>
<feature type="domain" description="ABC transmembrane type-1" evidence="6">
    <location>
        <begin position="1"/>
        <end position="168"/>
    </location>
</feature>
<gene>
    <name evidence="7" type="ORF">D0Y65_016860</name>
</gene>
<evidence type="ECO:0000256" key="4">
    <source>
        <dbReference type="ARBA" id="ARBA00023136"/>
    </source>
</evidence>
<feature type="non-terminal residue" evidence="7">
    <location>
        <position position="226"/>
    </location>
</feature>
<evidence type="ECO:0000256" key="5">
    <source>
        <dbReference type="SAM" id="Phobius"/>
    </source>
</evidence>
<dbReference type="PROSITE" id="PS50929">
    <property type="entry name" value="ABC_TM1F"/>
    <property type="match status" value="1"/>
</dbReference>
<evidence type="ECO:0000256" key="2">
    <source>
        <dbReference type="ARBA" id="ARBA00022692"/>
    </source>
</evidence>
<comment type="subcellular location">
    <subcellularLocation>
        <location evidence="1">Membrane</location>
        <topology evidence="1">Multi-pass membrane protein</topology>
    </subcellularLocation>
</comment>
<name>A0A445JS56_GLYSO</name>
<dbReference type="AlphaFoldDB" id="A0A445JS56"/>
<keyword evidence="3 5" id="KW-1133">Transmembrane helix</keyword>
<evidence type="ECO:0000259" key="6">
    <source>
        <dbReference type="PROSITE" id="PS50929"/>
    </source>
</evidence>
<evidence type="ECO:0000256" key="1">
    <source>
        <dbReference type="ARBA" id="ARBA00004141"/>
    </source>
</evidence>
<dbReference type="GO" id="GO:0005524">
    <property type="term" value="F:ATP binding"/>
    <property type="evidence" value="ECO:0007669"/>
    <property type="project" value="InterPro"/>
</dbReference>
<reference evidence="7 8" key="1">
    <citation type="submission" date="2018-09" db="EMBL/GenBank/DDBJ databases">
        <title>A high-quality reference genome of wild soybean provides a powerful tool to mine soybean genomes.</title>
        <authorList>
            <person name="Xie M."/>
            <person name="Chung C.Y.L."/>
            <person name="Li M.-W."/>
            <person name="Wong F.-L."/>
            <person name="Chan T.-F."/>
            <person name="Lam H.-M."/>
        </authorList>
    </citation>
    <scope>NUCLEOTIDE SEQUENCE [LARGE SCALE GENOMIC DNA]</scope>
    <source>
        <strain evidence="8">cv. W05</strain>
        <tissue evidence="7">Hypocotyl of etiolated seedlings</tissue>
    </source>
</reference>
<dbReference type="GO" id="GO:0140359">
    <property type="term" value="F:ABC-type transporter activity"/>
    <property type="evidence" value="ECO:0007669"/>
    <property type="project" value="InterPro"/>
</dbReference>
<evidence type="ECO:0000256" key="3">
    <source>
        <dbReference type="ARBA" id="ARBA00022989"/>
    </source>
</evidence>
<keyword evidence="8" id="KW-1185">Reference proteome</keyword>
<proteinExistence type="predicted"/>
<protein>
    <submittedName>
        <fullName evidence="7">ABC transporter B family member 2</fullName>
    </submittedName>
</protein>
<dbReference type="Proteomes" id="UP000289340">
    <property type="component" value="Chromosome 7"/>
</dbReference>
<dbReference type="Gene3D" id="1.20.1560.10">
    <property type="entry name" value="ABC transporter type 1, transmembrane domain"/>
    <property type="match status" value="1"/>
</dbReference>
<comment type="caution">
    <text evidence="7">The sequence shown here is derived from an EMBL/GenBank/DDBJ whole genome shotgun (WGS) entry which is preliminary data.</text>
</comment>
<dbReference type="EMBL" id="QZWG01000007">
    <property type="protein sequence ID" value="RZC01320.1"/>
    <property type="molecule type" value="Genomic_DNA"/>
</dbReference>
<sequence>MAHFIHHIFTFICGYAVGFKRSWKVSLVVFSVTPLTMFCGMAYKALYGGLTAKEEASYRKAGSIAEQGIGSIRTVFSFVAERQLTGKYAELLQKSAPIGDRVGFAKGIGMGVIYLIMYSTWALAFWYGSILIASNELDGGSAIACFFGVNVGGRGLALTLSYFAQFAQGTVAASRVFYIIERIPEIDSYSPEGRKLSGVRGRIELKSVSFAYPSRPDSLIFDSLNL</sequence>
<dbReference type="PANTHER" id="PTHR24222:SF84">
    <property type="entry name" value="ABC TRANSPORTER DOMAIN-CONTAINING PROTEIN"/>
    <property type="match status" value="1"/>
</dbReference>
<keyword evidence="2 5" id="KW-0812">Transmembrane</keyword>
<dbReference type="Pfam" id="PF00664">
    <property type="entry name" value="ABC_membrane"/>
    <property type="match status" value="1"/>
</dbReference>
<organism evidence="7 8">
    <name type="scientific">Glycine soja</name>
    <name type="common">Wild soybean</name>
    <dbReference type="NCBI Taxonomy" id="3848"/>
    <lineage>
        <taxon>Eukaryota</taxon>
        <taxon>Viridiplantae</taxon>
        <taxon>Streptophyta</taxon>
        <taxon>Embryophyta</taxon>
        <taxon>Tracheophyta</taxon>
        <taxon>Spermatophyta</taxon>
        <taxon>Magnoliopsida</taxon>
        <taxon>eudicotyledons</taxon>
        <taxon>Gunneridae</taxon>
        <taxon>Pentapetalae</taxon>
        <taxon>rosids</taxon>
        <taxon>fabids</taxon>
        <taxon>Fabales</taxon>
        <taxon>Fabaceae</taxon>
        <taxon>Papilionoideae</taxon>
        <taxon>50 kb inversion clade</taxon>
        <taxon>NPAAA clade</taxon>
        <taxon>indigoferoid/millettioid clade</taxon>
        <taxon>Phaseoleae</taxon>
        <taxon>Glycine</taxon>
        <taxon>Glycine subgen. Soja</taxon>
    </lineage>
</organism>
<evidence type="ECO:0000313" key="7">
    <source>
        <dbReference type="EMBL" id="RZC01320.1"/>
    </source>
</evidence>
<dbReference type="CDD" id="cd18577">
    <property type="entry name" value="ABC_6TM_Pgp_ABCB1_D1_like"/>
    <property type="match status" value="1"/>
</dbReference>
<evidence type="ECO:0000313" key="8">
    <source>
        <dbReference type="Proteomes" id="UP000289340"/>
    </source>
</evidence>
<dbReference type="InterPro" id="IPR036640">
    <property type="entry name" value="ABC1_TM_sf"/>
</dbReference>
<feature type="transmembrane region" description="Helical" evidence="5">
    <location>
        <begin position="25"/>
        <end position="43"/>
    </location>
</feature>
<dbReference type="PANTHER" id="PTHR24222">
    <property type="entry name" value="ABC TRANSPORTER B FAMILY"/>
    <property type="match status" value="1"/>
</dbReference>
<dbReference type="GO" id="GO:0005886">
    <property type="term" value="C:plasma membrane"/>
    <property type="evidence" value="ECO:0007669"/>
    <property type="project" value="TreeGrafter"/>
</dbReference>
<accession>A0A445JS56</accession>